<gene>
    <name evidence="2" type="ORF">ARMGADRAFT_549312</name>
</gene>
<keyword evidence="3" id="KW-1185">Reference proteome</keyword>
<evidence type="ECO:0000256" key="1">
    <source>
        <dbReference type="SAM" id="SignalP"/>
    </source>
</evidence>
<dbReference type="Proteomes" id="UP000217790">
    <property type="component" value="Unassembled WGS sequence"/>
</dbReference>
<proteinExistence type="predicted"/>
<dbReference type="AlphaFoldDB" id="A0A2H3CRJ5"/>
<keyword evidence="1" id="KW-0732">Signal</keyword>
<evidence type="ECO:0000313" key="3">
    <source>
        <dbReference type="Proteomes" id="UP000217790"/>
    </source>
</evidence>
<dbReference type="EMBL" id="KZ293689">
    <property type="protein sequence ID" value="PBK85655.1"/>
    <property type="molecule type" value="Genomic_DNA"/>
</dbReference>
<evidence type="ECO:0008006" key="4">
    <source>
        <dbReference type="Google" id="ProtNLM"/>
    </source>
</evidence>
<evidence type="ECO:0000313" key="2">
    <source>
        <dbReference type="EMBL" id="PBK85655.1"/>
    </source>
</evidence>
<protein>
    <recommendedName>
        <fullName evidence="4">Secreted protein</fullName>
    </recommendedName>
</protein>
<reference evidence="3" key="1">
    <citation type="journal article" date="2017" name="Nat. Ecol. Evol.">
        <title>Genome expansion and lineage-specific genetic innovations in the forest pathogenic fungi Armillaria.</title>
        <authorList>
            <person name="Sipos G."/>
            <person name="Prasanna A.N."/>
            <person name="Walter M.C."/>
            <person name="O'Connor E."/>
            <person name="Balint B."/>
            <person name="Krizsan K."/>
            <person name="Kiss B."/>
            <person name="Hess J."/>
            <person name="Varga T."/>
            <person name="Slot J."/>
            <person name="Riley R."/>
            <person name="Boka B."/>
            <person name="Rigling D."/>
            <person name="Barry K."/>
            <person name="Lee J."/>
            <person name="Mihaltcheva S."/>
            <person name="LaButti K."/>
            <person name="Lipzen A."/>
            <person name="Waldron R."/>
            <person name="Moloney N.M."/>
            <person name="Sperisen C."/>
            <person name="Kredics L."/>
            <person name="Vagvoelgyi C."/>
            <person name="Patrignani A."/>
            <person name="Fitzpatrick D."/>
            <person name="Nagy I."/>
            <person name="Doyle S."/>
            <person name="Anderson J.B."/>
            <person name="Grigoriev I.V."/>
            <person name="Gueldener U."/>
            <person name="Muensterkoetter M."/>
            <person name="Nagy L.G."/>
        </authorList>
    </citation>
    <scope>NUCLEOTIDE SEQUENCE [LARGE SCALE GENOMIC DNA]</scope>
    <source>
        <strain evidence="3">Ar21-2</strain>
    </source>
</reference>
<feature type="signal peptide" evidence="1">
    <location>
        <begin position="1"/>
        <end position="20"/>
    </location>
</feature>
<organism evidence="2 3">
    <name type="scientific">Armillaria gallica</name>
    <name type="common">Bulbous honey fungus</name>
    <name type="synonym">Armillaria bulbosa</name>
    <dbReference type="NCBI Taxonomy" id="47427"/>
    <lineage>
        <taxon>Eukaryota</taxon>
        <taxon>Fungi</taxon>
        <taxon>Dikarya</taxon>
        <taxon>Basidiomycota</taxon>
        <taxon>Agaricomycotina</taxon>
        <taxon>Agaricomycetes</taxon>
        <taxon>Agaricomycetidae</taxon>
        <taxon>Agaricales</taxon>
        <taxon>Marasmiineae</taxon>
        <taxon>Physalacriaceae</taxon>
        <taxon>Armillaria</taxon>
    </lineage>
</organism>
<feature type="chain" id="PRO_5013910708" description="Secreted protein" evidence="1">
    <location>
        <begin position="21"/>
        <end position="72"/>
    </location>
</feature>
<sequence length="72" mass="8263">MLRTCMPSYVIIFCLLIVLGLPESTLWSQCDFSSSNFGSSQRLQRSTSRIHTYHPIKNNCHTHCQTFPLAPF</sequence>
<dbReference type="InParanoid" id="A0A2H3CRJ5"/>
<name>A0A2H3CRJ5_ARMGA</name>
<accession>A0A2H3CRJ5</accession>